<sequence>MNNNISRSCNNSSNNSYRVIGDYSLTKESFICNECGTDFLNRDTLAMHVMENVRDGTCQKAISDLTKETNNGPYNCASDNGEKTERRSCDQNACAAPNHRADPIFVDRISKKPREALRPNKNCFSPPLSDCAQNLFKTLMNPLTLPGWFPVHQESSPVELTRTIPVKELRWCTNTCSYNGKILMPLHRSTRVCPEGLTSPEAVRRRMFGRRDLHANINDLRKSRIEKWKGTLGRERPAVNWLTYKTLAMLNDQSHLKVEDAVGQMLSVMDQVKLGFDPLRTPIHSGESCSVTSSDNKPDAINSDDTRADASWQPTSSMTSKCAATSCSWARDSVLDSKVSEHSGPTKPGKSSPCDTTDILYKSDFHRDFRSKSTPPRLDSRTKMLNSDSCFHKMDEMKNLCSTAHPRMIQDRDLSSGNETKAGNNLYGKKWTPLHGRPLQRISRLERPVPGKRTLLGAKRLRRSVHAAAPNPNRSSLPKCGADSISYRKSISNSISRTSPSESTGNQMKRFQSGNPLHISEYNGSITEPESTSKSGFRQAFYCSHCQIGFQQKMLFSLHMGLHCVDEPWKCNMCGQYCSGVYEFTAHTLHF</sequence>
<keyword evidence="1" id="KW-0862">Zinc</keyword>
<feature type="region of interest" description="Disordered" evidence="2">
    <location>
        <begin position="286"/>
        <end position="315"/>
    </location>
</feature>
<dbReference type="GO" id="GO:0005634">
    <property type="term" value="C:nucleus"/>
    <property type="evidence" value="ECO:0007669"/>
    <property type="project" value="InterPro"/>
</dbReference>
<evidence type="ECO:0000256" key="1">
    <source>
        <dbReference type="PROSITE-ProRule" id="PRU00042"/>
    </source>
</evidence>
<feature type="compositionally biased region" description="Low complexity" evidence="2">
    <location>
        <begin position="491"/>
        <end position="504"/>
    </location>
</feature>
<keyword evidence="1" id="KW-0479">Metal-binding</keyword>
<dbReference type="PANTHER" id="PTHR47034">
    <property type="entry name" value="ZINC FINGER TRANSCRIPTION FACTOR TRPS1"/>
    <property type="match status" value="1"/>
</dbReference>
<feature type="compositionally biased region" description="Polar residues" evidence="2">
    <location>
        <begin position="505"/>
        <end position="515"/>
    </location>
</feature>
<dbReference type="AlphaFoldDB" id="A0A4E0RQC7"/>
<dbReference type="Gene3D" id="3.30.160.60">
    <property type="entry name" value="Classic Zinc Finger"/>
    <property type="match status" value="1"/>
</dbReference>
<accession>A0A4E0RQC7</accession>
<dbReference type="InterPro" id="IPR013087">
    <property type="entry name" value="Znf_C2H2_type"/>
</dbReference>
<dbReference type="InterPro" id="IPR036236">
    <property type="entry name" value="Znf_C2H2_sf"/>
</dbReference>
<keyword evidence="1" id="KW-0863">Zinc-finger</keyword>
<evidence type="ECO:0000259" key="3">
    <source>
        <dbReference type="PROSITE" id="PS50157"/>
    </source>
</evidence>
<evidence type="ECO:0000313" key="4">
    <source>
        <dbReference type="EMBL" id="THD27944.1"/>
    </source>
</evidence>
<dbReference type="PROSITE" id="PS50157">
    <property type="entry name" value="ZINC_FINGER_C2H2_2"/>
    <property type="match status" value="2"/>
</dbReference>
<protein>
    <recommendedName>
        <fullName evidence="3">C2H2-type domain-containing protein</fullName>
    </recommendedName>
</protein>
<dbReference type="GO" id="GO:0008270">
    <property type="term" value="F:zinc ion binding"/>
    <property type="evidence" value="ECO:0007669"/>
    <property type="project" value="UniProtKB-KW"/>
</dbReference>
<dbReference type="GO" id="GO:0000977">
    <property type="term" value="F:RNA polymerase II transcription regulatory region sequence-specific DNA binding"/>
    <property type="evidence" value="ECO:0007669"/>
    <property type="project" value="TreeGrafter"/>
</dbReference>
<dbReference type="GO" id="GO:0003700">
    <property type="term" value="F:DNA-binding transcription factor activity"/>
    <property type="evidence" value="ECO:0007669"/>
    <property type="project" value="InterPro"/>
</dbReference>
<dbReference type="SUPFAM" id="SSF57667">
    <property type="entry name" value="beta-beta-alpha zinc fingers"/>
    <property type="match status" value="1"/>
</dbReference>
<evidence type="ECO:0000313" key="5">
    <source>
        <dbReference type="Proteomes" id="UP000230066"/>
    </source>
</evidence>
<feature type="domain" description="C2H2-type" evidence="3">
    <location>
        <begin position="30"/>
        <end position="59"/>
    </location>
</feature>
<feature type="domain" description="C2H2-type" evidence="3">
    <location>
        <begin position="541"/>
        <end position="568"/>
    </location>
</feature>
<dbReference type="SMART" id="SM00355">
    <property type="entry name" value="ZnF_C2H2"/>
    <property type="match status" value="3"/>
</dbReference>
<dbReference type="PROSITE" id="PS00028">
    <property type="entry name" value="ZINC_FINGER_C2H2_1"/>
    <property type="match status" value="1"/>
</dbReference>
<proteinExistence type="predicted"/>
<organism evidence="4 5">
    <name type="scientific">Fasciola hepatica</name>
    <name type="common">Liver fluke</name>
    <dbReference type="NCBI Taxonomy" id="6192"/>
    <lineage>
        <taxon>Eukaryota</taxon>
        <taxon>Metazoa</taxon>
        <taxon>Spiralia</taxon>
        <taxon>Lophotrochozoa</taxon>
        <taxon>Platyhelminthes</taxon>
        <taxon>Trematoda</taxon>
        <taxon>Digenea</taxon>
        <taxon>Plagiorchiida</taxon>
        <taxon>Echinostomata</taxon>
        <taxon>Echinostomatoidea</taxon>
        <taxon>Fasciolidae</taxon>
        <taxon>Fasciola</taxon>
    </lineage>
</organism>
<dbReference type="GO" id="GO:0006357">
    <property type="term" value="P:regulation of transcription by RNA polymerase II"/>
    <property type="evidence" value="ECO:0007669"/>
    <property type="project" value="TreeGrafter"/>
</dbReference>
<dbReference type="PANTHER" id="PTHR47034:SF1">
    <property type="entry name" value="ZINC FINGER TRANSCRIPTION FACTOR TRPS1"/>
    <property type="match status" value="1"/>
</dbReference>
<comment type="caution">
    <text evidence="4">The sequence shown here is derived from an EMBL/GenBank/DDBJ whole genome shotgun (WGS) entry which is preliminary data.</text>
</comment>
<name>A0A4E0RQC7_FASHE</name>
<feature type="region of interest" description="Disordered" evidence="2">
    <location>
        <begin position="491"/>
        <end position="515"/>
    </location>
</feature>
<keyword evidence="5" id="KW-1185">Reference proteome</keyword>
<dbReference type="EMBL" id="JXXN02000278">
    <property type="protein sequence ID" value="THD27944.1"/>
    <property type="molecule type" value="Genomic_DNA"/>
</dbReference>
<dbReference type="InterPro" id="IPR028440">
    <property type="entry name" value="TRPS1"/>
</dbReference>
<dbReference type="Proteomes" id="UP000230066">
    <property type="component" value="Unassembled WGS sequence"/>
</dbReference>
<reference evidence="4" key="1">
    <citation type="submission" date="2019-03" db="EMBL/GenBank/DDBJ databases">
        <title>Improved annotation for the trematode Fasciola hepatica.</title>
        <authorList>
            <person name="Choi Y.-J."/>
            <person name="Martin J."/>
            <person name="Mitreva M."/>
        </authorList>
    </citation>
    <scope>NUCLEOTIDE SEQUENCE [LARGE SCALE GENOMIC DNA]</scope>
</reference>
<feature type="region of interest" description="Disordered" evidence="2">
    <location>
        <begin position="337"/>
        <end position="357"/>
    </location>
</feature>
<gene>
    <name evidence="4" type="ORF">D915_001309</name>
</gene>
<evidence type="ECO:0000256" key="2">
    <source>
        <dbReference type="SAM" id="MobiDB-lite"/>
    </source>
</evidence>